<dbReference type="Gene3D" id="2.50.20.10">
    <property type="entry name" value="Lipoprotein localisation LolA/LolB/LppX"/>
    <property type="match status" value="1"/>
</dbReference>
<dbReference type="InterPro" id="IPR029046">
    <property type="entry name" value="LolA/LolB/LppX"/>
</dbReference>
<proteinExistence type="predicted"/>
<organism evidence="3 4">
    <name type="scientific">Hufsiella arboris</name>
    <dbReference type="NCBI Taxonomy" id="2695275"/>
    <lineage>
        <taxon>Bacteria</taxon>
        <taxon>Pseudomonadati</taxon>
        <taxon>Bacteroidota</taxon>
        <taxon>Sphingobacteriia</taxon>
        <taxon>Sphingobacteriales</taxon>
        <taxon>Sphingobacteriaceae</taxon>
        <taxon>Hufsiella</taxon>
    </lineage>
</organism>
<evidence type="ECO:0000256" key="1">
    <source>
        <dbReference type="ARBA" id="ARBA00022729"/>
    </source>
</evidence>
<dbReference type="EMBL" id="WVHT01000012">
    <property type="protein sequence ID" value="MXV53005.1"/>
    <property type="molecule type" value="Genomic_DNA"/>
</dbReference>
<keyword evidence="4" id="KW-1185">Reference proteome</keyword>
<reference evidence="3 4" key="1">
    <citation type="submission" date="2019-11" db="EMBL/GenBank/DDBJ databases">
        <title>Pedobacter sp. HMF7647 Genome sequencing and assembly.</title>
        <authorList>
            <person name="Kang H."/>
            <person name="Kim H."/>
            <person name="Joh K."/>
        </authorList>
    </citation>
    <scope>NUCLEOTIDE SEQUENCE [LARGE SCALE GENOMIC DNA]</scope>
    <source>
        <strain evidence="3 4">HMF7647</strain>
    </source>
</reference>
<keyword evidence="1 2" id="KW-0732">Signal</keyword>
<feature type="chain" id="PRO_5029608037" evidence="2">
    <location>
        <begin position="27"/>
        <end position="250"/>
    </location>
</feature>
<dbReference type="Proteomes" id="UP000466586">
    <property type="component" value="Unassembled WGS sequence"/>
</dbReference>
<evidence type="ECO:0000313" key="3">
    <source>
        <dbReference type="EMBL" id="MXV53005.1"/>
    </source>
</evidence>
<protein>
    <submittedName>
        <fullName evidence="3">DUF2092 domain-containing protein</fullName>
    </submittedName>
</protein>
<feature type="signal peptide" evidence="2">
    <location>
        <begin position="1"/>
        <end position="26"/>
    </location>
</feature>
<sequence length="250" mass="27996">MKKATIIRSFTGLLFAGAIFSGDSFAQQKFLDSAAINLLDKMTNTIGKLNSCSFTVRSLSDENDSQFGTLSEFNESKVSFSGNNKMQVMSEGEKGKAGFWFNGKNLVYYSYTQNNYGTMDSAPSTTVEAIDKVHRNYGVDFPASDFFYPTFTDDLIDISDRIEYLGKMTINDKAYHKIAAKSKQVSIQLWLNADENCLPAKLIIIGLDENTKHYEANITDWKLNPDLPDSLFSFEKPANANKLIILSKKN</sequence>
<dbReference type="RefSeq" id="WP_160846185.1">
    <property type="nucleotide sequence ID" value="NZ_WVHT01000012.1"/>
</dbReference>
<evidence type="ECO:0000256" key="2">
    <source>
        <dbReference type="SAM" id="SignalP"/>
    </source>
</evidence>
<name>A0A7K1YEI9_9SPHI</name>
<comment type="caution">
    <text evidence="3">The sequence shown here is derived from an EMBL/GenBank/DDBJ whole genome shotgun (WGS) entry which is preliminary data.</text>
</comment>
<dbReference type="AlphaFoldDB" id="A0A7K1YEI9"/>
<evidence type="ECO:0000313" key="4">
    <source>
        <dbReference type="Proteomes" id="UP000466586"/>
    </source>
</evidence>
<accession>A0A7K1YEI9</accession>
<gene>
    <name evidence="3" type="ORF">GS399_18700</name>
</gene>
<dbReference type="SUPFAM" id="SSF89392">
    <property type="entry name" value="Prokaryotic lipoproteins and lipoprotein localization factors"/>
    <property type="match status" value="1"/>
</dbReference>
<dbReference type="Pfam" id="PF09865">
    <property type="entry name" value="DUF2092"/>
    <property type="match status" value="1"/>
</dbReference>
<dbReference type="InterPro" id="IPR019207">
    <property type="entry name" value="DUF2092"/>
</dbReference>